<accession>A0A1H9N8M7</accession>
<dbReference type="SUPFAM" id="SSF53474">
    <property type="entry name" value="alpha/beta-Hydrolases"/>
    <property type="match status" value="1"/>
</dbReference>
<feature type="domain" description="Serine aminopeptidase S33" evidence="2">
    <location>
        <begin position="174"/>
        <end position="269"/>
    </location>
</feature>
<dbReference type="AlphaFoldDB" id="A0A1H9N8M7"/>
<reference evidence="5" key="1">
    <citation type="submission" date="2016-10" db="EMBL/GenBank/DDBJ databases">
        <authorList>
            <person name="Varghese N."/>
            <person name="Submissions S."/>
        </authorList>
    </citation>
    <scope>NUCLEOTIDE SEQUENCE [LARGE SCALE GENOMIC DNA]</scope>
    <source>
        <strain evidence="5">DSM 15719</strain>
    </source>
</reference>
<keyword evidence="5" id="KW-1185">Reference proteome</keyword>
<dbReference type="PANTHER" id="PTHR43265:SF1">
    <property type="entry name" value="ESTERASE ESTD"/>
    <property type="match status" value="1"/>
</dbReference>
<dbReference type="InterPro" id="IPR053145">
    <property type="entry name" value="AB_hydrolase_Est10"/>
</dbReference>
<dbReference type="Pfam" id="PF13026">
    <property type="entry name" value="DUF3887"/>
    <property type="match status" value="1"/>
</dbReference>
<organism evidence="4 5">
    <name type="scientific">Flavobacterium frigoris</name>
    <dbReference type="NCBI Taxonomy" id="229204"/>
    <lineage>
        <taxon>Bacteria</taxon>
        <taxon>Pseudomonadati</taxon>
        <taxon>Bacteroidota</taxon>
        <taxon>Flavobacteriia</taxon>
        <taxon>Flavobacteriales</taxon>
        <taxon>Flavobacteriaceae</taxon>
        <taxon>Flavobacterium</taxon>
    </lineage>
</organism>
<dbReference type="Proteomes" id="UP000183658">
    <property type="component" value="Unassembled WGS sequence"/>
</dbReference>
<dbReference type="GO" id="GO:0052689">
    <property type="term" value="F:carboxylic ester hydrolase activity"/>
    <property type="evidence" value="ECO:0007669"/>
    <property type="project" value="TreeGrafter"/>
</dbReference>
<feature type="domain" description="Dienelactone hydrolase" evidence="1">
    <location>
        <begin position="335"/>
        <end position="394"/>
    </location>
</feature>
<name>A0A1H9N8M7_FLAFI</name>
<evidence type="ECO:0000259" key="2">
    <source>
        <dbReference type="Pfam" id="PF12146"/>
    </source>
</evidence>
<dbReference type="EMBL" id="FOFZ01000010">
    <property type="protein sequence ID" value="SER32005.1"/>
    <property type="molecule type" value="Genomic_DNA"/>
</dbReference>
<dbReference type="RefSeq" id="WP_245744965.1">
    <property type="nucleotide sequence ID" value="NZ_CBCRVS010000011.1"/>
</dbReference>
<dbReference type="Gene3D" id="3.10.450.590">
    <property type="match status" value="1"/>
</dbReference>
<evidence type="ECO:0000313" key="4">
    <source>
        <dbReference type="EMBL" id="SER32005.1"/>
    </source>
</evidence>
<dbReference type="PANTHER" id="PTHR43265">
    <property type="entry name" value="ESTERASE ESTD"/>
    <property type="match status" value="1"/>
</dbReference>
<dbReference type="InterPro" id="IPR002925">
    <property type="entry name" value="Dienelactn_hydro"/>
</dbReference>
<gene>
    <name evidence="4" type="ORF">SAMN05444355_11020</name>
</gene>
<feature type="domain" description="DUF3887" evidence="3">
    <location>
        <begin position="33"/>
        <end position="112"/>
    </location>
</feature>
<dbReference type="InterPro" id="IPR024981">
    <property type="entry name" value="DUF3887"/>
</dbReference>
<evidence type="ECO:0000259" key="3">
    <source>
        <dbReference type="Pfam" id="PF13026"/>
    </source>
</evidence>
<dbReference type="Pfam" id="PF01738">
    <property type="entry name" value="DLH"/>
    <property type="match status" value="1"/>
</dbReference>
<dbReference type="Gene3D" id="3.40.50.1820">
    <property type="entry name" value="alpha/beta hydrolase"/>
    <property type="match status" value="1"/>
</dbReference>
<sequence>MKQTLTIVLLVSSMLSFSQDNNKKTGESFIKLLLQEKKYQEAYSYFEETVKSKISLKVLEDTELQLNNQLGGFKAIIEVNNEASTYFYYSDFEKIKLDVKITFNENSKIVGFFFTPHKEFKKVNSLGKDLNIRSGNIDLKGTILLPEKDNFKKLVLFVHGSGPQDRDETIYENKPFKDIAESLYTKGIASYRFDKRTLTNPESFNEKSTIDDEVTNDILAIINYFKEDKRFKDYEIIVLGHSLGANLMARIANKSKQISKIILMAGNARPLEVLIGEQYDYLYKLNPSEELLEAVNKVKGQIAVLKAKEFNLNSPKDKLPFNLSGYYWQSVLDYNPLKEIKKVKMPILILQGERDYQVTMKDFKLWKSTMKNNNKATFISYPKLNHLFMSGEDNSGPKEYLIKGNVEPIVIDDIYNFVNK</sequence>
<dbReference type="InterPro" id="IPR022742">
    <property type="entry name" value="Hydrolase_4"/>
</dbReference>
<dbReference type="InterPro" id="IPR029058">
    <property type="entry name" value="AB_hydrolase_fold"/>
</dbReference>
<proteinExistence type="predicted"/>
<evidence type="ECO:0008006" key="6">
    <source>
        <dbReference type="Google" id="ProtNLM"/>
    </source>
</evidence>
<dbReference type="Pfam" id="PF12146">
    <property type="entry name" value="Hydrolase_4"/>
    <property type="match status" value="1"/>
</dbReference>
<evidence type="ECO:0000313" key="5">
    <source>
        <dbReference type="Proteomes" id="UP000183658"/>
    </source>
</evidence>
<protein>
    <recommendedName>
        <fullName evidence="6">Serine aminopeptidase S33 domain-containing protein</fullName>
    </recommendedName>
</protein>
<evidence type="ECO:0000259" key="1">
    <source>
        <dbReference type="Pfam" id="PF01738"/>
    </source>
</evidence>